<evidence type="ECO:0000256" key="7">
    <source>
        <dbReference type="RuleBase" id="RU000304"/>
    </source>
</evidence>
<dbReference type="Pfam" id="PF00069">
    <property type="entry name" value="Pkinase"/>
    <property type="match status" value="1"/>
</dbReference>
<dbReference type="GO" id="GO:0005737">
    <property type="term" value="C:cytoplasm"/>
    <property type="evidence" value="ECO:0007669"/>
    <property type="project" value="TreeGrafter"/>
</dbReference>
<dbReference type="GO" id="GO:0003714">
    <property type="term" value="F:transcription corepressor activity"/>
    <property type="evidence" value="ECO:0007669"/>
    <property type="project" value="TreeGrafter"/>
</dbReference>
<accession>A0A8C5DLI9</accession>
<keyword evidence="1 7" id="KW-0723">Serine/threonine-protein kinase</keyword>
<dbReference type="PANTHER" id="PTHR24058">
    <property type="entry name" value="DUAL SPECIFICITY PROTEIN KINASE"/>
    <property type="match status" value="1"/>
</dbReference>
<feature type="domain" description="Protein kinase" evidence="8">
    <location>
        <begin position="47"/>
        <end position="329"/>
    </location>
</feature>
<dbReference type="SMART" id="SM00220">
    <property type="entry name" value="S_TKc"/>
    <property type="match status" value="1"/>
</dbReference>
<protein>
    <recommendedName>
        <fullName evidence="8">Protein kinase domain-containing protein</fullName>
    </recommendedName>
</protein>
<evidence type="ECO:0000256" key="1">
    <source>
        <dbReference type="ARBA" id="ARBA00022527"/>
    </source>
</evidence>
<keyword evidence="4" id="KW-0418">Kinase</keyword>
<keyword evidence="5 6" id="KW-0067">ATP-binding</keyword>
<dbReference type="InterPro" id="IPR050494">
    <property type="entry name" value="Ser_Thr_dual-spec_kinase"/>
</dbReference>
<dbReference type="Proteomes" id="UP000694680">
    <property type="component" value="Chromosome 12"/>
</dbReference>
<dbReference type="GO" id="GO:0045944">
    <property type="term" value="P:positive regulation of transcription by RNA polymerase II"/>
    <property type="evidence" value="ECO:0007669"/>
    <property type="project" value="TreeGrafter"/>
</dbReference>
<evidence type="ECO:0000256" key="5">
    <source>
        <dbReference type="ARBA" id="ARBA00022840"/>
    </source>
</evidence>
<dbReference type="PROSITE" id="PS00107">
    <property type="entry name" value="PROTEIN_KINASE_ATP"/>
    <property type="match status" value="1"/>
</dbReference>
<sequence length="392" mass="44779">MPIVTYVINRMKRGCNIKGRPDSLLIMNAEDFQPVAGQVLQSSYNAFTILEFIGEGAFGKVAKCQVNGSNAIVAVKILKQEIEEDVEHELGMLEAIGQLNADQVHVIKLYEIFQHCGHTCLVFEMLDIDLFQHCLNKNSLYVNAIRPIAKQLLETLQALQYLKIVHTDIKPDNVMLINMKYLPYRVKLIDFGKALHYYTSKLGGMHQAVGYRAPEVTLGLPFTESIDMWGLGCLLAFLYLGFHLFPVHCEHLMLLTKKEYSIIHKKNAQNWPRNQTHFTSLDDLVYVYEKMGCAEMKDRKAFIDLLKKMLRLDGAKRISPTEALQHPFITMSHLSHDPRSRDYLTEAQAGHFPRELIGQEAGLLYLLKSYPEQNLLPTRLVVQPKLPQDLAR</sequence>
<dbReference type="GO" id="GO:0046332">
    <property type="term" value="F:SMAD binding"/>
    <property type="evidence" value="ECO:0007669"/>
    <property type="project" value="TreeGrafter"/>
</dbReference>
<name>A0A8C5DLI9_GOUWI</name>
<dbReference type="GO" id="GO:0003713">
    <property type="term" value="F:transcription coactivator activity"/>
    <property type="evidence" value="ECO:0007669"/>
    <property type="project" value="TreeGrafter"/>
</dbReference>
<dbReference type="PROSITE" id="PS50011">
    <property type="entry name" value="PROTEIN_KINASE_DOM"/>
    <property type="match status" value="1"/>
</dbReference>
<evidence type="ECO:0000313" key="10">
    <source>
        <dbReference type="Proteomes" id="UP000694680"/>
    </source>
</evidence>
<comment type="similarity">
    <text evidence="7">Belongs to the protein kinase superfamily.</text>
</comment>
<dbReference type="InterPro" id="IPR008271">
    <property type="entry name" value="Ser/Thr_kinase_AS"/>
</dbReference>
<keyword evidence="3 6" id="KW-0547">Nucleotide-binding</keyword>
<dbReference type="GO" id="GO:0004713">
    <property type="term" value="F:protein tyrosine kinase activity"/>
    <property type="evidence" value="ECO:0007669"/>
    <property type="project" value="TreeGrafter"/>
</dbReference>
<reference evidence="9" key="2">
    <citation type="submission" date="2025-08" db="UniProtKB">
        <authorList>
            <consortium name="Ensembl"/>
        </authorList>
    </citation>
    <scope>IDENTIFICATION</scope>
</reference>
<dbReference type="AlphaFoldDB" id="A0A8C5DLI9"/>
<dbReference type="Gene3D" id="1.10.510.10">
    <property type="entry name" value="Transferase(Phosphotransferase) domain 1"/>
    <property type="match status" value="1"/>
</dbReference>
<evidence type="ECO:0000256" key="4">
    <source>
        <dbReference type="ARBA" id="ARBA00022777"/>
    </source>
</evidence>
<dbReference type="InterPro" id="IPR011009">
    <property type="entry name" value="Kinase-like_dom_sf"/>
</dbReference>
<dbReference type="Gene3D" id="3.30.200.20">
    <property type="entry name" value="Phosphorylase Kinase, domain 1"/>
    <property type="match status" value="1"/>
</dbReference>
<dbReference type="Ensembl" id="ENSGWIT00000009684.1">
    <property type="protein sequence ID" value="ENSGWIP00000008662.1"/>
    <property type="gene ID" value="ENSGWIG00000004594.1"/>
</dbReference>
<evidence type="ECO:0000256" key="2">
    <source>
        <dbReference type="ARBA" id="ARBA00022679"/>
    </source>
</evidence>
<dbReference type="GO" id="GO:0016605">
    <property type="term" value="C:PML body"/>
    <property type="evidence" value="ECO:0007669"/>
    <property type="project" value="TreeGrafter"/>
</dbReference>
<dbReference type="GO" id="GO:0005524">
    <property type="term" value="F:ATP binding"/>
    <property type="evidence" value="ECO:0007669"/>
    <property type="project" value="UniProtKB-UniRule"/>
</dbReference>
<proteinExistence type="inferred from homology"/>
<evidence type="ECO:0000256" key="3">
    <source>
        <dbReference type="ARBA" id="ARBA00022741"/>
    </source>
</evidence>
<organism evidence="9 10">
    <name type="scientific">Gouania willdenowi</name>
    <name type="common">Blunt-snouted clingfish</name>
    <name type="synonym">Lepadogaster willdenowi</name>
    <dbReference type="NCBI Taxonomy" id="441366"/>
    <lineage>
        <taxon>Eukaryota</taxon>
        <taxon>Metazoa</taxon>
        <taxon>Chordata</taxon>
        <taxon>Craniata</taxon>
        <taxon>Vertebrata</taxon>
        <taxon>Euteleostomi</taxon>
        <taxon>Actinopterygii</taxon>
        <taxon>Neopterygii</taxon>
        <taxon>Teleostei</taxon>
        <taxon>Neoteleostei</taxon>
        <taxon>Acanthomorphata</taxon>
        <taxon>Ovalentaria</taxon>
        <taxon>Blenniimorphae</taxon>
        <taxon>Blenniiformes</taxon>
        <taxon>Gobiesocoidei</taxon>
        <taxon>Gobiesocidae</taxon>
        <taxon>Gobiesocinae</taxon>
        <taxon>Gouania</taxon>
    </lineage>
</organism>
<dbReference type="InterPro" id="IPR017441">
    <property type="entry name" value="Protein_kinase_ATP_BS"/>
</dbReference>
<evidence type="ECO:0000256" key="6">
    <source>
        <dbReference type="PROSITE-ProRule" id="PRU10141"/>
    </source>
</evidence>
<dbReference type="GO" id="GO:0007224">
    <property type="term" value="P:smoothened signaling pathway"/>
    <property type="evidence" value="ECO:0007669"/>
    <property type="project" value="TreeGrafter"/>
</dbReference>
<evidence type="ECO:0000259" key="8">
    <source>
        <dbReference type="PROSITE" id="PS50011"/>
    </source>
</evidence>
<reference evidence="9" key="3">
    <citation type="submission" date="2025-09" db="UniProtKB">
        <authorList>
            <consortium name="Ensembl"/>
        </authorList>
    </citation>
    <scope>IDENTIFICATION</scope>
</reference>
<dbReference type="InterPro" id="IPR000719">
    <property type="entry name" value="Prot_kinase_dom"/>
</dbReference>
<feature type="binding site" evidence="6">
    <location>
        <position position="76"/>
    </location>
    <ligand>
        <name>ATP</name>
        <dbReference type="ChEBI" id="CHEBI:30616"/>
    </ligand>
</feature>
<dbReference type="GO" id="GO:0004674">
    <property type="term" value="F:protein serine/threonine kinase activity"/>
    <property type="evidence" value="ECO:0007669"/>
    <property type="project" value="UniProtKB-KW"/>
</dbReference>
<keyword evidence="2" id="KW-0808">Transferase</keyword>
<dbReference type="GO" id="GO:0042771">
    <property type="term" value="P:intrinsic apoptotic signaling pathway in response to DNA damage by p53 class mediator"/>
    <property type="evidence" value="ECO:0007669"/>
    <property type="project" value="TreeGrafter"/>
</dbReference>
<dbReference type="PROSITE" id="PS00108">
    <property type="entry name" value="PROTEIN_KINASE_ST"/>
    <property type="match status" value="1"/>
</dbReference>
<dbReference type="PANTHER" id="PTHR24058:SF53">
    <property type="entry name" value="HOMEODOMAIN-INTERACTING PROTEIN KINASE 2"/>
    <property type="match status" value="1"/>
</dbReference>
<evidence type="ECO:0000313" key="9">
    <source>
        <dbReference type="Ensembl" id="ENSGWIP00000008662.1"/>
    </source>
</evidence>
<reference evidence="9" key="1">
    <citation type="submission" date="2020-06" db="EMBL/GenBank/DDBJ databases">
        <authorList>
            <consortium name="Wellcome Sanger Institute Data Sharing"/>
        </authorList>
    </citation>
    <scope>NUCLEOTIDE SEQUENCE [LARGE SCALE GENOMIC DNA]</scope>
</reference>
<keyword evidence="10" id="KW-1185">Reference proteome</keyword>
<dbReference type="SUPFAM" id="SSF56112">
    <property type="entry name" value="Protein kinase-like (PK-like)"/>
    <property type="match status" value="1"/>
</dbReference>